<dbReference type="HOGENOM" id="CLU_1826566_0_0_1"/>
<organism evidence="2 3">
    <name type="scientific">Stachybotrys chartarum (strain CBS 109288 / IBT 7711)</name>
    <name type="common">Toxic black mold</name>
    <name type="synonym">Stilbospora chartarum</name>
    <dbReference type="NCBI Taxonomy" id="1280523"/>
    <lineage>
        <taxon>Eukaryota</taxon>
        <taxon>Fungi</taxon>
        <taxon>Dikarya</taxon>
        <taxon>Ascomycota</taxon>
        <taxon>Pezizomycotina</taxon>
        <taxon>Sordariomycetes</taxon>
        <taxon>Hypocreomycetidae</taxon>
        <taxon>Hypocreales</taxon>
        <taxon>Stachybotryaceae</taxon>
        <taxon>Stachybotrys</taxon>
    </lineage>
</organism>
<reference evidence="2 3" key="1">
    <citation type="journal article" date="2014" name="BMC Genomics">
        <title>Comparative genome sequencing reveals chemotype-specific gene clusters in the toxigenic black mold Stachybotrys.</title>
        <authorList>
            <person name="Semeiks J."/>
            <person name="Borek D."/>
            <person name="Otwinowski Z."/>
            <person name="Grishin N.V."/>
        </authorList>
    </citation>
    <scope>NUCLEOTIDE SEQUENCE [LARGE SCALE GENOMIC DNA]</scope>
    <source>
        <strain evidence="3">CBS 109288 / IBT 7711</strain>
    </source>
</reference>
<gene>
    <name evidence="2" type="ORF">S7711_10529</name>
</gene>
<name>A0A084AMY9_STACB</name>
<evidence type="ECO:0000313" key="3">
    <source>
        <dbReference type="Proteomes" id="UP000028045"/>
    </source>
</evidence>
<protein>
    <submittedName>
        <fullName evidence="2">Uncharacterized protein</fullName>
    </submittedName>
</protein>
<sequence>MTPHDKGVPKTSHHLKGQKVSSDERVPRSQEFLSIPPEFRSPPPVPEAFKKARGQGVQDSIARPKRRHHCYHAPNADCVKCEDAARREATEASKAKRIAEAQQEKEAKAAREEEQRIAKLEDQKRKERKKQERTESRMEKQ</sequence>
<evidence type="ECO:0000313" key="2">
    <source>
        <dbReference type="EMBL" id="KEY66668.1"/>
    </source>
</evidence>
<dbReference type="EMBL" id="KL648650">
    <property type="protein sequence ID" value="KEY66668.1"/>
    <property type="molecule type" value="Genomic_DNA"/>
</dbReference>
<evidence type="ECO:0000256" key="1">
    <source>
        <dbReference type="SAM" id="MobiDB-lite"/>
    </source>
</evidence>
<dbReference type="Proteomes" id="UP000028045">
    <property type="component" value="Unassembled WGS sequence"/>
</dbReference>
<keyword evidence="3" id="KW-1185">Reference proteome</keyword>
<dbReference type="AlphaFoldDB" id="A0A084AMY9"/>
<feature type="region of interest" description="Disordered" evidence="1">
    <location>
        <begin position="1"/>
        <end position="68"/>
    </location>
</feature>
<accession>A0A084AMY9</accession>
<feature type="region of interest" description="Disordered" evidence="1">
    <location>
        <begin position="89"/>
        <end position="141"/>
    </location>
</feature>
<proteinExistence type="predicted"/>